<organism evidence="4 5">
    <name type="scientific">Plasmodium fragile</name>
    <dbReference type="NCBI Taxonomy" id="5857"/>
    <lineage>
        <taxon>Eukaryota</taxon>
        <taxon>Sar</taxon>
        <taxon>Alveolata</taxon>
        <taxon>Apicomplexa</taxon>
        <taxon>Aconoidasida</taxon>
        <taxon>Haemosporida</taxon>
        <taxon>Plasmodiidae</taxon>
        <taxon>Plasmodium</taxon>
        <taxon>Plasmodium (Plasmodium)</taxon>
    </lineage>
</organism>
<evidence type="ECO:0000313" key="4">
    <source>
        <dbReference type="EMBL" id="KJP86339.1"/>
    </source>
</evidence>
<dbReference type="OMA" id="YELTMNE"/>
<protein>
    <recommendedName>
        <fullName evidence="3">Merozoite surface protein C-terminal domain-containing protein</fullName>
    </recommendedName>
</protein>
<evidence type="ECO:0000313" key="5">
    <source>
        <dbReference type="Proteomes" id="UP000054561"/>
    </source>
</evidence>
<feature type="region of interest" description="Disordered" evidence="1">
    <location>
        <begin position="108"/>
        <end position="245"/>
    </location>
</feature>
<keyword evidence="5" id="KW-1185">Reference proteome</keyword>
<dbReference type="EMBL" id="KQ001696">
    <property type="protein sequence ID" value="KJP86339.1"/>
    <property type="molecule type" value="Genomic_DNA"/>
</dbReference>
<dbReference type="Pfam" id="PF12948">
    <property type="entry name" value="MSP7_C"/>
    <property type="match status" value="1"/>
</dbReference>
<reference evidence="4 5" key="1">
    <citation type="submission" date="2014-03" db="EMBL/GenBank/DDBJ databases">
        <title>The Genome Sequence of Plasmodium fragile nilgiri.</title>
        <authorList>
            <consortium name="The Broad Institute Genomics Platform"/>
            <consortium name="The Broad Institute Genome Sequencing Center for Infectious Disease"/>
            <person name="Neafsey D."/>
            <person name="Duraisingh M."/>
            <person name="Young S.K."/>
            <person name="Zeng Q."/>
            <person name="Gargeya S."/>
            <person name="Abouelleil A."/>
            <person name="Alvarado L."/>
            <person name="Chapman S.B."/>
            <person name="Gainer-Dewar J."/>
            <person name="Goldberg J."/>
            <person name="Griggs A."/>
            <person name="Gujja S."/>
            <person name="Hansen M."/>
            <person name="Howarth C."/>
            <person name="Imamovic A."/>
            <person name="Larimer J."/>
            <person name="Pearson M."/>
            <person name="Poon T.W."/>
            <person name="Priest M."/>
            <person name="Roberts A."/>
            <person name="Saif S."/>
            <person name="Shea T."/>
            <person name="Sykes S."/>
            <person name="Wortman J."/>
            <person name="Nusbaum C."/>
            <person name="Birren B."/>
        </authorList>
    </citation>
    <scope>NUCLEOTIDE SEQUENCE [LARGE SCALE GENOMIC DNA]</scope>
    <source>
        <strain evidence="5">nilgiri</strain>
    </source>
</reference>
<evidence type="ECO:0000256" key="1">
    <source>
        <dbReference type="SAM" id="MobiDB-lite"/>
    </source>
</evidence>
<dbReference type="OrthoDB" id="387367at2759"/>
<dbReference type="Proteomes" id="UP000054561">
    <property type="component" value="Unassembled WGS sequence"/>
</dbReference>
<dbReference type="InterPro" id="IPR024781">
    <property type="entry name" value="MSP_C"/>
</dbReference>
<dbReference type="AlphaFoldDB" id="A0A0D9QH46"/>
<proteinExistence type="predicted"/>
<name>A0A0D9QH46_PLAFR</name>
<feature type="compositionally biased region" description="Polar residues" evidence="1">
    <location>
        <begin position="141"/>
        <end position="182"/>
    </location>
</feature>
<gene>
    <name evidence="4" type="ORF">AK88_04058</name>
</gene>
<accession>A0A0D9QH46</accession>
<feature type="chain" id="PRO_5002343821" description="Merozoite surface protein C-terminal domain-containing protein" evidence="2">
    <location>
        <begin position="23"/>
        <end position="377"/>
    </location>
</feature>
<feature type="compositionally biased region" description="Polar residues" evidence="1">
    <location>
        <begin position="219"/>
        <end position="231"/>
    </location>
</feature>
<feature type="compositionally biased region" description="Low complexity" evidence="1">
    <location>
        <begin position="183"/>
        <end position="209"/>
    </location>
</feature>
<keyword evidence="2" id="KW-0732">Signal</keyword>
<dbReference type="VEuPathDB" id="PlasmoDB:AK88_04058"/>
<feature type="domain" description="Merozoite surface protein C-terminal" evidence="3">
    <location>
        <begin position="249"/>
        <end position="369"/>
    </location>
</feature>
<feature type="signal peptide" evidence="2">
    <location>
        <begin position="1"/>
        <end position="22"/>
    </location>
</feature>
<feature type="compositionally biased region" description="Low complexity" evidence="1">
    <location>
        <begin position="121"/>
        <end position="133"/>
    </location>
</feature>
<dbReference type="GeneID" id="24269372"/>
<evidence type="ECO:0000256" key="2">
    <source>
        <dbReference type="SAM" id="SignalP"/>
    </source>
</evidence>
<sequence>MKKTIALFGSLCLLLSYSSVSSEKLGIQKKKNNLEQDAIHMLMKKLESLYKLSATDNGEVFNKEIETLKKQIDQLQQQGGVNEGESLGHLLESDAADESTKKTIFGMDEDDLDNYDADFTGQSKGKIKGQSSKYQKKITGNDETSGQASGTAGQSTGNPASSAPSGNETSQGAQASSGPSLNTGASAGTTSTTGTQTSSPSSQGTVTGGAPQQGRIAPSTATHGAGNQNAAPSVGGHEGHAPHGLTPEVKYLDKLYDEILKTTNSNNGIHVPDFHSKYNDFRKKYEFTMNEQEYQIVKNLFDAFFKEGNSNGNGAIAFFKKLLNDNGLQKQFDNFQHGLYGFAKRHNYLRADKNDNEKLYKDLLNNIINLLNTIEMK</sequence>
<dbReference type="RefSeq" id="XP_012337091.1">
    <property type="nucleotide sequence ID" value="XM_012481668.1"/>
</dbReference>
<evidence type="ECO:0000259" key="3">
    <source>
        <dbReference type="Pfam" id="PF12948"/>
    </source>
</evidence>